<gene>
    <name evidence="2" type="ORF">RZO31_00560</name>
</gene>
<keyword evidence="1" id="KW-0812">Transmembrane</keyword>
<reference evidence="2" key="1">
    <citation type="submission" date="2023-10" db="EMBL/GenBank/DDBJ databases">
        <title>Production of high quality cheese from raw caw milk (raw cheese).</title>
        <authorList>
            <person name="Samouris G."/>
        </authorList>
    </citation>
    <scope>NUCLEOTIDE SEQUENCE</scope>
    <source>
        <strain evidence="2">M17-3</strain>
    </source>
</reference>
<dbReference type="Proteomes" id="UP001186047">
    <property type="component" value="Unassembled WGS sequence"/>
</dbReference>
<proteinExistence type="predicted"/>
<feature type="transmembrane region" description="Helical" evidence="1">
    <location>
        <begin position="15"/>
        <end position="36"/>
    </location>
</feature>
<organism evidence="2 3">
    <name type="scientific">Lactococcus lactis</name>
    <dbReference type="NCBI Taxonomy" id="1358"/>
    <lineage>
        <taxon>Bacteria</taxon>
        <taxon>Bacillati</taxon>
        <taxon>Bacillota</taxon>
        <taxon>Bacilli</taxon>
        <taxon>Lactobacillales</taxon>
        <taxon>Streptococcaceae</taxon>
        <taxon>Lactococcus</taxon>
    </lineage>
</organism>
<evidence type="ECO:0000256" key="1">
    <source>
        <dbReference type="SAM" id="Phobius"/>
    </source>
</evidence>
<keyword evidence="1" id="KW-0472">Membrane</keyword>
<accession>A0AAE4SXW5</accession>
<dbReference type="RefSeq" id="WP_195918803.1">
    <property type="nucleotide sequence ID" value="NZ_JADPDD010000012.1"/>
</dbReference>
<dbReference type="EMBL" id="JAWHVL010000002">
    <property type="protein sequence ID" value="MDV2631369.1"/>
    <property type="molecule type" value="Genomic_DNA"/>
</dbReference>
<comment type="caution">
    <text evidence="2">The sequence shown here is derived from an EMBL/GenBank/DDBJ whole genome shotgun (WGS) entry which is preliminary data.</text>
</comment>
<protein>
    <submittedName>
        <fullName evidence="2">Uncharacterized protein</fullName>
    </submittedName>
</protein>
<evidence type="ECO:0000313" key="3">
    <source>
        <dbReference type="Proteomes" id="UP001186047"/>
    </source>
</evidence>
<sequence>MFPIFISTNDEDGAIWGGISAVGLIIYLIYSAFTFVQYQIYNVNLNHQNEKVEELAHRIWHEKYTVEEITVSDEDQSSYPKLPIFYDVNLVVWSKRVKGVEENGRYAFKGMLQNTDYQYYTLMGEGLNPFYSLQWNKGLIQPPLVKQIQDEKSKEVYAVPLKSTHLAFLKCRIEEINNVEDFQQTITVNEGTNNDDY</sequence>
<dbReference type="AlphaFoldDB" id="A0AAE4SXW5"/>
<evidence type="ECO:0000313" key="2">
    <source>
        <dbReference type="EMBL" id="MDV2631369.1"/>
    </source>
</evidence>
<keyword evidence="1" id="KW-1133">Transmembrane helix</keyword>
<name>A0AAE4SXW5_9LACT</name>